<evidence type="ECO:0000256" key="3">
    <source>
        <dbReference type="ARBA" id="ARBA00022691"/>
    </source>
</evidence>
<dbReference type="Proteomes" id="UP000324479">
    <property type="component" value="Unassembled WGS sequence"/>
</dbReference>
<dbReference type="PANTHER" id="PTHR43464:SF19">
    <property type="entry name" value="UBIQUINONE BIOSYNTHESIS O-METHYLTRANSFERASE, MITOCHONDRIAL"/>
    <property type="match status" value="1"/>
</dbReference>
<gene>
    <name evidence="4" type="ORF">FYK55_02175</name>
</gene>
<sequence>MTQPSASPPPWRRPPGVAAGTWQYLHQRTIARHYDDFVAGTPLCELDSQYVLQQLGPLAETADASNSDGFHHRRVSVLDLGCGTGRLAWPLAELGFDVLAVDLSHSMLTELLAKNHHPLPQETVDDPPRTAAASVVTGRVLPIHANLVQLDGLRDAVADHAICMFSTLGMIQGRDNRIHALRHAARVVRPGGRLLLHVHRRWASLRERHGVARLAGSAWRSLIRKGSEFGDWTYAYRGLDNMFMHRFTARELKRDLGTAGWTVETIDTIDLRGESTGVPWWNASGFFLRCRRERPQDSSTA</sequence>
<dbReference type="CDD" id="cd02440">
    <property type="entry name" value="AdoMet_MTases"/>
    <property type="match status" value="1"/>
</dbReference>
<dbReference type="RefSeq" id="WP_150074373.1">
    <property type="nucleotide sequence ID" value="NZ_VWOX01000001.1"/>
</dbReference>
<organism evidence="4 5">
    <name type="scientific">Roseiconus nitratireducens</name>
    <dbReference type="NCBI Taxonomy" id="2605748"/>
    <lineage>
        <taxon>Bacteria</taxon>
        <taxon>Pseudomonadati</taxon>
        <taxon>Planctomycetota</taxon>
        <taxon>Planctomycetia</taxon>
        <taxon>Pirellulales</taxon>
        <taxon>Pirellulaceae</taxon>
        <taxon>Roseiconus</taxon>
    </lineage>
</organism>
<dbReference type="GO" id="GO:0008168">
    <property type="term" value="F:methyltransferase activity"/>
    <property type="evidence" value="ECO:0007669"/>
    <property type="project" value="UniProtKB-KW"/>
</dbReference>
<evidence type="ECO:0000256" key="1">
    <source>
        <dbReference type="ARBA" id="ARBA00022603"/>
    </source>
</evidence>
<protein>
    <submittedName>
        <fullName evidence="4">Class I SAM-dependent methyltransferase</fullName>
    </submittedName>
</protein>
<dbReference type="InterPro" id="IPR029063">
    <property type="entry name" value="SAM-dependent_MTases_sf"/>
</dbReference>
<keyword evidence="1 4" id="KW-0489">Methyltransferase</keyword>
<accession>A0A5M6DLY2</accession>
<comment type="caution">
    <text evidence="4">The sequence shown here is derived from an EMBL/GenBank/DDBJ whole genome shotgun (WGS) entry which is preliminary data.</text>
</comment>
<evidence type="ECO:0000313" key="4">
    <source>
        <dbReference type="EMBL" id="KAA5547229.1"/>
    </source>
</evidence>
<dbReference type="GO" id="GO:0032259">
    <property type="term" value="P:methylation"/>
    <property type="evidence" value="ECO:0007669"/>
    <property type="project" value="UniProtKB-KW"/>
</dbReference>
<evidence type="ECO:0000313" key="5">
    <source>
        <dbReference type="Proteomes" id="UP000324479"/>
    </source>
</evidence>
<keyword evidence="2 4" id="KW-0808">Transferase</keyword>
<evidence type="ECO:0000256" key="2">
    <source>
        <dbReference type="ARBA" id="ARBA00022679"/>
    </source>
</evidence>
<dbReference type="EMBL" id="VWOX01000001">
    <property type="protein sequence ID" value="KAA5547229.1"/>
    <property type="molecule type" value="Genomic_DNA"/>
</dbReference>
<dbReference type="AlphaFoldDB" id="A0A5M6DLY2"/>
<reference evidence="4 5" key="1">
    <citation type="submission" date="2019-08" db="EMBL/GenBank/DDBJ databases">
        <authorList>
            <person name="Dhanesh K."/>
            <person name="Kumar G."/>
            <person name="Sasikala C."/>
            <person name="Venkata Ramana C."/>
        </authorList>
    </citation>
    <scope>NUCLEOTIDE SEQUENCE [LARGE SCALE GENOMIC DNA]</scope>
    <source>
        <strain evidence="4 5">JC645</strain>
    </source>
</reference>
<dbReference type="Pfam" id="PF13489">
    <property type="entry name" value="Methyltransf_23"/>
    <property type="match status" value="1"/>
</dbReference>
<dbReference type="Gene3D" id="3.40.50.150">
    <property type="entry name" value="Vaccinia Virus protein VP39"/>
    <property type="match status" value="1"/>
</dbReference>
<proteinExistence type="predicted"/>
<dbReference type="PANTHER" id="PTHR43464">
    <property type="entry name" value="METHYLTRANSFERASE"/>
    <property type="match status" value="1"/>
</dbReference>
<keyword evidence="3" id="KW-0949">S-adenosyl-L-methionine</keyword>
<name>A0A5M6DLY2_9BACT</name>
<keyword evidence="5" id="KW-1185">Reference proteome</keyword>
<dbReference type="SUPFAM" id="SSF53335">
    <property type="entry name" value="S-adenosyl-L-methionine-dependent methyltransferases"/>
    <property type="match status" value="1"/>
</dbReference>